<proteinExistence type="predicted"/>
<dbReference type="GO" id="GO:0005960">
    <property type="term" value="C:glycine cleavage complex"/>
    <property type="evidence" value="ECO:0007669"/>
    <property type="project" value="TreeGrafter"/>
</dbReference>
<dbReference type="EMBL" id="LCZI01000905">
    <property type="protein sequence ID" value="KKZ63857.1"/>
    <property type="molecule type" value="Genomic_DNA"/>
</dbReference>
<organism evidence="1 2">
    <name type="scientific">[Emmonsia] crescens</name>
    <dbReference type="NCBI Taxonomy" id="73230"/>
    <lineage>
        <taxon>Eukaryota</taxon>
        <taxon>Fungi</taxon>
        <taxon>Dikarya</taxon>
        <taxon>Ascomycota</taxon>
        <taxon>Pezizomycotina</taxon>
        <taxon>Eurotiomycetes</taxon>
        <taxon>Eurotiomycetidae</taxon>
        <taxon>Onygenales</taxon>
        <taxon>Ajellomycetaceae</taxon>
        <taxon>Emergomyces</taxon>
    </lineage>
</organism>
<accession>A0A0G2HZT9</accession>
<dbReference type="PANTHER" id="PTHR11773:SF1">
    <property type="entry name" value="GLYCINE DEHYDROGENASE (DECARBOXYLATING), MITOCHONDRIAL"/>
    <property type="match status" value="1"/>
</dbReference>
<dbReference type="OrthoDB" id="6537869at2759"/>
<evidence type="ECO:0008006" key="3">
    <source>
        <dbReference type="Google" id="ProtNLM"/>
    </source>
</evidence>
<dbReference type="GO" id="GO:0004375">
    <property type="term" value="F:glycine dehydrogenase (decarboxylating) activity"/>
    <property type="evidence" value="ECO:0007669"/>
    <property type="project" value="InterPro"/>
</dbReference>
<evidence type="ECO:0000313" key="2">
    <source>
        <dbReference type="Proteomes" id="UP000034164"/>
    </source>
</evidence>
<dbReference type="GO" id="GO:0030170">
    <property type="term" value="F:pyridoxal phosphate binding"/>
    <property type="evidence" value="ECO:0007669"/>
    <property type="project" value="TreeGrafter"/>
</dbReference>
<dbReference type="GO" id="GO:0019464">
    <property type="term" value="P:glycine decarboxylation via glycine cleavage system"/>
    <property type="evidence" value="ECO:0007669"/>
    <property type="project" value="TreeGrafter"/>
</dbReference>
<reference evidence="2" key="1">
    <citation type="journal article" date="2015" name="PLoS Genet.">
        <title>The dynamic genome and transcriptome of the human fungal pathogen Blastomyces and close relative Emmonsia.</title>
        <authorList>
            <person name="Munoz J.F."/>
            <person name="Gauthier G.M."/>
            <person name="Desjardins C.A."/>
            <person name="Gallo J.E."/>
            <person name="Holder J."/>
            <person name="Sullivan T.D."/>
            <person name="Marty A.J."/>
            <person name="Carmen J.C."/>
            <person name="Chen Z."/>
            <person name="Ding L."/>
            <person name="Gujja S."/>
            <person name="Magrini V."/>
            <person name="Misas E."/>
            <person name="Mitreva M."/>
            <person name="Priest M."/>
            <person name="Saif S."/>
            <person name="Whiston E.A."/>
            <person name="Young S."/>
            <person name="Zeng Q."/>
            <person name="Goldman W.E."/>
            <person name="Mardis E.R."/>
            <person name="Taylor J.W."/>
            <person name="McEwen J.G."/>
            <person name="Clay O.K."/>
            <person name="Klein B.S."/>
            <person name="Cuomo C.A."/>
        </authorList>
    </citation>
    <scope>NUCLEOTIDE SEQUENCE [LARGE SCALE GENOMIC DNA]</scope>
    <source>
        <strain evidence="2">UAMH 3008</strain>
    </source>
</reference>
<dbReference type="Proteomes" id="UP000034164">
    <property type="component" value="Unassembled WGS sequence"/>
</dbReference>
<dbReference type="AlphaFoldDB" id="A0A0G2HZT9"/>
<evidence type="ECO:0000313" key="1">
    <source>
        <dbReference type="EMBL" id="KKZ63857.1"/>
    </source>
</evidence>
<gene>
    <name evidence="1" type="ORF">EMCG_01810</name>
</gene>
<sequence>MAPHTQRDLLGAEWDRPYTREKAAYPVPWLLEKKFWPSVTRVDDAFGDQNLFCTCGPVEDTIE</sequence>
<protein>
    <recommendedName>
        <fullName evidence="3">Glycine dehydrogenase</fullName>
    </recommendedName>
</protein>
<dbReference type="InterPro" id="IPR020581">
    <property type="entry name" value="GDC_P"/>
</dbReference>
<dbReference type="VEuPathDB" id="FungiDB:EMCG_01810"/>
<dbReference type="GO" id="GO:0016594">
    <property type="term" value="F:glycine binding"/>
    <property type="evidence" value="ECO:0007669"/>
    <property type="project" value="TreeGrafter"/>
</dbReference>
<comment type="caution">
    <text evidence="1">The sequence shown here is derived from an EMBL/GenBank/DDBJ whole genome shotgun (WGS) entry which is preliminary data.</text>
</comment>
<dbReference type="GO" id="GO:0005739">
    <property type="term" value="C:mitochondrion"/>
    <property type="evidence" value="ECO:0007669"/>
    <property type="project" value="TreeGrafter"/>
</dbReference>
<dbReference type="PANTHER" id="PTHR11773">
    <property type="entry name" value="GLYCINE DEHYDROGENASE, DECARBOXYLATING"/>
    <property type="match status" value="1"/>
</dbReference>
<name>A0A0G2HZT9_9EURO</name>